<keyword evidence="1" id="KW-0812">Transmembrane</keyword>
<organism evidence="2 3">
    <name type="scientific">Chlorobaculum tepidum (strain ATCC 49652 / DSM 12025 / NBRC 103806 / TLS)</name>
    <name type="common">Chlorobium tepidum</name>
    <dbReference type="NCBI Taxonomy" id="194439"/>
    <lineage>
        <taxon>Bacteria</taxon>
        <taxon>Pseudomonadati</taxon>
        <taxon>Chlorobiota</taxon>
        <taxon>Chlorobiia</taxon>
        <taxon>Chlorobiales</taxon>
        <taxon>Chlorobiaceae</taxon>
        <taxon>Chlorobaculum</taxon>
    </lineage>
</organism>
<gene>
    <name evidence="2" type="ordered locus">CT0581</name>
</gene>
<dbReference type="EMBL" id="AE006470">
    <property type="protein sequence ID" value="AAM71823.1"/>
    <property type="molecule type" value="Genomic_DNA"/>
</dbReference>
<dbReference type="KEGG" id="cte:CT0581"/>
<evidence type="ECO:0000313" key="2">
    <source>
        <dbReference type="EMBL" id="AAM71823.1"/>
    </source>
</evidence>
<protein>
    <submittedName>
        <fullName evidence="2">Uncharacterized protein</fullName>
    </submittedName>
</protein>
<keyword evidence="1" id="KW-1133">Transmembrane helix</keyword>
<dbReference type="AlphaFoldDB" id="Q8KEV1"/>
<proteinExistence type="predicted"/>
<reference evidence="2 3" key="1">
    <citation type="journal article" date="2002" name="Proc. Natl. Acad. Sci. U.S.A.">
        <title>The complete genome sequence of Chlorobium tepidum TLS, a photosynthetic, anaerobic, green-sulfur bacterium.</title>
        <authorList>
            <person name="Eisen J.A."/>
            <person name="Nelson K.E."/>
            <person name="Paulsen I.T."/>
            <person name="Heidelberg J.F."/>
            <person name="Wu M."/>
            <person name="Dodson R.J."/>
            <person name="Deboy R."/>
            <person name="Gwinn M.L."/>
            <person name="Nelson W.C."/>
            <person name="Haft D.H."/>
            <person name="Hickey E.K."/>
            <person name="Peterson J.D."/>
            <person name="Durkin A.S."/>
            <person name="Kolonay J.L."/>
            <person name="Yang F."/>
            <person name="Holt I."/>
            <person name="Umayam L.A."/>
            <person name="Mason T."/>
            <person name="Brenner M."/>
            <person name="Shea T.P."/>
            <person name="Parksey D."/>
            <person name="Nierman W.C."/>
            <person name="Feldblyum T.V."/>
            <person name="Hansen C.L."/>
            <person name="Craven M.B."/>
            <person name="Radune D."/>
            <person name="Vamathevan J."/>
            <person name="Khouri H."/>
            <person name="White O."/>
            <person name="Gruber T.M."/>
            <person name="Ketchum K.A."/>
            <person name="Venter J.C."/>
            <person name="Tettelin H."/>
            <person name="Bryant D.A."/>
            <person name="Fraser C.M."/>
        </authorList>
    </citation>
    <scope>NUCLEOTIDE SEQUENCE [LARGE SCALE GENOMIC DNA]</scope>
    <source>
        <strain evidence="3">ATCC 49652 / DSM 12025 / NBRC 103806 / TLS</strain>
    </source>
</reference>
<feature type="transmembrane region" description="Helical" evidence="1">
    <location>
        <begin position="44"/>
        <end position="66"/>
    </location>
</feature>
<accession>Q8KEV1</accession>
<keyword evidence="1" id="KW-0472">Membrane</keyword>
<keyword evidence="3" id="KW-1185">Reference proteome</keyword>
<dbReference type="EnsemblBacteria" id="AAM71823">
    <property type="protein sequence ID" value="AAM71823"/>
    <property type="gene ID" value="CT0581"/>
</dbReference>
<dbReference type="HOGENOM" id="CLU_1213051_0_0_10"/>
<dbReference type="OrthoDB" id="7061894at2"/>
<dbReference type="Proteomes" id="UP000001007">
    <property type="component" value="Chromosome"/>
</dbReference>
<feature type="transmembrane region" description="Helical" evidence="1">
    <location>
        <begin position="20"/>
        <end position="38"/>
    </location>
</feature>
<evidence type="ECO:0000313" key="3">
    <source>
        <dbReference type="Proteomes" id="UP000001007"/>
    </source>
</evidence>
<name>Q8KEV1_CHLTE</name>
<sequence>MKSQMKMDYQKIKKRLGYSFAFVFGFFFGISTCVNFTIDAKWTDFVSLAFTAAGVALGYITFFRWWRNKKKDDSYRVSKDYLNALNEVQEVIREIDFQYFYLCPAPGLLVEGDEVSFKRIKQVDQLSHQLYLCRVNLVNAKSELNFWDVNLSAAFEKEHEELLKCLANLKVVMTGLSSQLFHYYKNHSNEYMTEIDRHKKMFNGYLKSIRDILNKRRSLKFDGIFTFK</sequence>
<evidence type="ECO:0000256" key="1">
    <source>
        <dbReference type="SAM" id="Phobius"/>
    </source>
</evidence>